<dbReference type="PROSITE" id="PS50983">
    <property type="entry name" value="FE_B12_PBP"/>
    <property type="match status" value="1"/>
</dbReference>
<evidence type="ECO:0000313" key="8">
    <source>
        <dbReference type="EMBL" id="RKQ14403.1"/>
    </source>
</evidence>
<dbReference type="GO" id="GO:0030288">
    <property type="term" value="C:outer membrane-bounded periplasmic space"/>
    <property type="evidence" value="ECO:0007669"/>
    <property type="project" value="TreeGrafter"/>
</dbReference>
<feature type="chain" id="PRO_5039340446" evidence="6">
    <location>
        <begin position="24"/>
        <end position="321"/>
    </location>
</feature>
<dbReference type="EMBL" id="RBZO01000021">
    <property type="protein sequence ID" value="RKQ14403.1"/>
    <property type="molecule type" value="Genomic_DNA"/>
</dbReference>
<dbReference type="Proteomes" id="UP000281813">
    <property type="component" value="Unassembled WGS sequence"/>
</dbReference>
<feature type="signal peptide" evidence="6">
    <location>
        <begin position="1"/>
        <end position="23"/>
    </location>
</feature>
<keyword evidence="5" id="KW-0175">Coiled coil</keyword>
<comment type="subcellular location">
    <subcellularLocation>
        <location evidence="1">Cell membrane</location>
        <topology evidence="1">Lipid-anchor</topology>
    </subcellularLocation>
</comment>
<evidence type="ECO:0000259" key="7">
    <source>
        <dbReference type="PROSITE" id="PS50983"/>
    </source>
</evidence>
<dbReference type="PANTHER" id="PTHR30532:SF1">
    <property type="entry name" value="IRON(3+)-HYDROXAMATE-BINDING PROTEIN FHUD"/>
    <property type="match status" value="1"/>
</dbReference>
<dbReference type="AlphaFoldDB" id="A0A494YXH8"/>
<keyword evidence="9" id="KW-1185">Reference proteome</keyword>
<organism evidence="8 9">
    <name type="scientific">Oceanobacillus bengalensis</name>
    <dbReference type="NCBI Taxonomy" id="1435466"/>
    <lineage>
        <taxon>Bacteria</taxon>
        <taxon>Bacillati</taxon>
        <taxon>Bacillota</taxon>
        <taxon>Bacilli</taxon>
        <taxon>Bacillales</taxon>
        <taxon>Bacillaceae</taxon>
        <taxon>Oceanobacillus</taxon>
    </lineage>
</organism>
<evidence type="ECO:0000256" key="4">
    <source>
        <dbReference type="ARBA" id="ARBA00022729"/>
    </source>
</evidence>
<dbReference type="Gene3D" id="3.40.50.1980">
    <property type="entry name" value="Nitrogenase molybdenum iron protein domain"/>
    <property type="match status" value="2"/>
</dbReference>
<keyword evidence="4 6" id="KW-0732">Signal</keyword>
<gene>
    <name evidence="8" type="ORF">D8M05_13335</name>
</gene>
<keyword evidence="3" id="KW-0813">Transport</keyword>
<evidence type="ECO:0000256" key="2">
    <source>
        <dbReference type="ARBA" id="ARBA00008814"/>
    </source>
</evidence>
<accession>A0A494YXH8</accession>
<dbReference type="GO" id="GO:0005886">
    <property type="term" value="C:plasma membrane"/>
    <property type="evidence" value="ECO:0007669"/>
    <property type="project" value="UniProtKB-SubCell"/>
</dbReference>
<comment type="similarity">
    <text evidence="2">Belongs to the bacterial solute-binding protein 8 family.</text>
</comment>
<evidence type="ECO:0000256" key="5">
    <source>
        <dbReference type="SAM" id="Coils"/>
    </source>
</evidence>
<reference evidence="8 9" key="1">
    <citation type="journal article" date="2015" name="Antonie Van Leeuwenhoek">
        <title>Oceanobacillus bengalensis sp. nov., a bacterium isolated from seawater of the Bay of Bengal.</title>
        <authorList>
            <person name="Yongchang O."/>
            <person name="Xiang W."/>
            <person name="Wang G."/>
        </authorList>
    </citation>
    <scope>NUCLEOTIDE SEQUENCE [LARGE SCALE GENOMIC DNA]</scope>
    <source>
        <strain evidence="8 9">MCCC 1K00260</strain>
    </source>
</reference>
<dbReference type="InterPro" id="IPR051313">
    <property type="entry name" value="Bact_iron-sidero_bind"/>
</dbReference>
<evidence type="ECO:0000256" key="3">
    <source>
        <dbReference type="ARBA" id="ARBA00022448"/>
    </source>
</evidence>
<dbReference type="PANTHER" id="PTHR30532">
    <property type="entry name" value="IRON III DICITRATE-BINDING PERIPLASMIC PROTEIN"/>
    <property type="match status" value="1"/>
</dbReference>
<dbReference type="GO" id="GO:1901678">
    <property type="term" value="P:iron coordination entity transport"/>
    <property type="evidence" value="ECO:0007669"/>
    <property type="project" value="UniProtKB-ARBA"/>
</dbReference>
<name>A0A494YXH8_9BACI</name>
<evidence type="ECO:0000256" key="1">
    <source>
        <dbReference type="ARBA" id="ARBA00004193"/>
    </source>
</evidence>
<protein>
    <submittedName>
        <fullName evidence="8">Iron-hydroxamate ABC transporter substrate-binding protein</fullName>
    </submittedName>
</protein>
<dbReference type="CDD" id="cd01138">
    <property type="entry name" value="FeuA"/>
    <property type="match status" value="1"/>
</dbReference>
<evidence type="ECO:0000313" key="9">
    <source>
        <dbReference type="Proteomes" id="UP000281813"/>
    </source>
</evidence>
<feature type="coiled-coil region" evidence="5">
    <location>
        <begin position="162"/>
        <end position="196"/>
    </location>
</feature>
<dbReference type="InterPro" id="IPR002491">
    <property type="entry name" value="ABC_transptr_periplasmic_BD"/>
</dbReference>
<proteinExistence type="inferred from homology"/>
<dbReference type="Pfam" id="PF01497">
    <property type="entry name" value="Peripla_BP_2"/>
    <property type="match status" value="1"/>
</dbReference>
<comment type="caution">
    <text evidence="8">The sequence shown here is derived from an EMBL/GenBank/DDBJ whole genome shotgun (WGS) entry which is preliminary data.</text>
</comment>
<evidence type="ECO:0000256" key="6">
    <source>
        <dbReference type="SAM" id="SignalP"/>
    </source>
</evidence>
<dbReference type="SUPFAM" id="SSF53807">
    <property type="entry name" value="Helical backbone' metal receptor"/>
    <property type="match status" value="1"/>
</dbReference>
<feature type="domain" description="Fe/B12 periplasmic-binding" evidence="7">
    <location>
        <begin position="62"/>
        <end position="321"/>
    </location>
</feature>
<dbReference type="RefSeq" id="WP_121132614.1">
    <property type="nucleotide sequence ID" value="NZ_JBHUFK010000025.1"/>
</dbReference>
<dbReference type="OrthoDB" id="2417096at2"/>
<sequence>MNTYFSNRNLFLTAIISILVLLAACGDNNTPSEQESETESTEEPSEIVIDSAMGEVTIPAGAKKILAPFHEDALLALGVTPVAKWAIGEMLQYHLESELEELPKIEWNMPLEQVLSYEPDLIILENSMDSYEGTYDDYNKIAPTYVMTEETTGDWRKQIEVFSKLLGKEEAAEKALNDYEEKVASASEEIKNVIGDETVAAMWVTGDQFFLFEKNRHTADMFYGELGINYPKLVEELGDAEVQWNPISIEKLSELDADHVFLLAEEGEQGIETLENSSVWQSTSAVENGNVYILNDTSSWTNTGLIASELTIDAMLNTLVK</sequence>